<proteinExistence type="predicted"/>
<dbReference type="GeneID" id="75052623"/>
<organism evidence="2 3">
    <name type="scientific">Blautia producta</name>
    <dbReference type="NCBI Taxonomy" id="33035"/>
    <lineage>
        <taxon>Bacteria</taxon>
        <taxon>Bacillati</taxon>
        <taxon>Bacillota</taxon>
        <taxon>Clostridia</taxon>
        <taxon>Lachnospirales</taxon>
        <taxon>Lachnospiraceae</taxon>
        <taxon>Blautia</taxon>
    </lineage>
</organism>
<evidence type="ECO:0000313" key="3">
    <source>
        <dbReference type="Proteomes" id="UP000515789"/>
    </source>
</evidence>
<dbReference type="AlphaFoldDB" id="A0A7G5MPZ1"/>
<reference evidence="2 3" key="1">
    <citation type="submission" date="2019-04" db="EMBL/GenBank/DDBJ databases">
        <authorList>
            <person name="Schori C."/>
            <person name="Ahrens C."/>
        </authorList>
    </citation>
    <scope>NUCLEOTIDE SEQUENCE [LARGE SCALE GENOMIC DNA]</scope>
    <source>
        <strain evidence="2 3">DSM 2950</strain>
    </source>
</reference>
<feature type="region of interest" description="Disordered" evidence="1">
    <location>
        <begin position="284"/>
        <end position="305"/>
    </location>
</feature>
<name>A0A7G5MPZ1_9FIRM</name>
<dbReference type="Proteomes" id="UP000515789">
    <property type="component" value="Chromosome"/>
</dbReference>
<evidence type="ECO:0000313" key="2">
    <source>
        <dbReference type="EMBL" id="QMW76684.1"/>
    </source>
</evidence>
<dbReference type="EMBL" id="CP039126">
    <property type="protein sequence ID" value="QMW76684.1"/>
    <property type="molecule type" value="Genomic_DNA"/>
</dbReference>
<sequence>MTKERNLKNEPLPQIHLVRDTDLGVFAYGLHILAGDFLRESEFNLRSLATNTGPDSIAIMGKNHMWLSDALSAYRPPAELYRMATMTEYPGARAFLFRTERKEDGRLYGDVLMMDLDTLRQDIERNTLYPYGVSMEYRDGTKAEAGIEKWESMELCEKDALKTWSYLYAPEQVTEWQYRYSNRFSQWKEQAFSYMPQDLEERLNTEYMEEAQNPDTDMYRIPLGTAKQLLLDGAPVYRLLPGRTEKVAPIEAVRAGLWYEHYREFAVTPEDLGAIDRLIHRETDRLMGIRPQPDKSQEHRPSPER</sequence>
<protein>
    <submittedName>
        <fullName evidence="2">Uncharacterized protein</fullName>
    </submittedName>
</protein>
<gene>
    <name evidence="2" type="ORF">E5259_03225</name>
</gene>
<dbReference type="RefSeq" id="WP_018593252.1">
    <property type="nucleotide sequence ID" value="NZ_CABLBP010000001.1"/>
</dbReference>
<accession>A0A7G5MPZ1</accession>
<evidence type="ECO:0000256" key="1">
    <source>
        <dbReference type="SAM" id="MobiDB-lite"/>
    </source>
</evidence>